<evidence type="ECO:0000313" key="2">
    <source>
        <dbReference type="EMBL" id="XAI69479.1"/>
    </source>
</evidence>
<proteinExistence type="predicted"/>
<feature type="compositionally biased region" description="Basic and acidic residues" evidence="1">
    <location>
        <begin position="129"/>
        <end position="144"/>
    </location>
</feature>
<organism evidence="2">
    <name type="scientific">Pseudomonas phage Pyxpy01</name>
    <dbReference type="NCBI Taxonomy" id="3138546"/>
    <lineage>
        <taxon>Viruses</taxon>
    </lineage>
</organism>
<name>A0AAU6VZW4_9VIRU</name>
<feature type="region of interest" description="Disordered" evidence="1">
    <location>
        <begin position="116"/>
        <end position="144"/>
    </location>
</feature>
<reference evidence="2" key="1">
    <citation type="journal article" date="2024" name="J. Gen. Virol.">
        <title>Novel phages of Pseudomonas syringae unveil numerous potential auxiliary metabolic genes.</title>
        <authorList>
            <person name="Feltin C."/>
            <person name="Garneau J.R."/>
            <person name="Morris C.E."/>
            <person name="Berard A."/>
            <person name="Torres-Barcelo C."/>
        </authorList>
    </citation>
    <scope>NUCLEOTIDE SEQUENCE</scope>
</reference>
<gene>
    <name evidence="2" type="ORF">Pyxpy01_00181</name>
</gene>
<protein>
    <submittedName>
        <fullName evidence="2">Uncharacterized protein</fullName>
    </submittedName>
</protein>
<dbReference type="EMBL" id="PP179310">
    <property type="protein sequence ID" value="XAI69479.1"/>
    <property type="molecule type" value="Genomic_DNA"/>
</dbReference>
<sequence length="144" mass="16076">MTDYVDVVEHNPIVFVKAITEKLAEGYVVQNSNAGYPQFGAYGNSIRLFKGEPEGTVILSKDVTGLVEHYDPMPFVLLLESYVRNGYRFKDNGNHYFDGKGLKSIELELPVEEVKQEAPAKKAAPKKALKAEPTIKELDTKEAE</sequence>
<accession>A0AAU6VZW4</accession>
<evidence type="ECO:0000256" key="1">
    <source>
        <dbReference type="SAM" id="MobiDB-lite"/>
    </source>
</evidence>